<evidence type="ECO:0000256" key="1">
    <source>
        <dbReference type="SAM" id="Phobius"/>
    </source>
</evidence>
<accession>A0A8J3ALD0</accession>
<name>A0A8J3ALD0_9BIFI</name>
<comment type="caution">
    <text evidence="2">The sequence shown here is derived from an EMBL/GenBank/DDBJ whole genome shotgun (WGS) entry which is preliminary data.</text>
</comment>
<reference evidence="2" key="2">
    <citation type="submission" date="2020-09" db="EMBL/GenBank/DDBJ databases">
        <authorList>
            <person name="Sun Q."/>
            <person name="Sedlacek I."/>
        </authorList>
    </citation>
    <scope>NUCLEOTIDE SEQUENCE</scope>
    <source>
        <strain evidence="2">CCM 8606</strain>
    </source>
</reference>
<dbReference type="RefSeq" id="WP_188355469.1">
    <property type="nucleotide sequence ID" value="NZ_BMDH01000003.1"/>
</dbReference>
<gene>
    <name evidence="2" type="ORF">GCM10007377_13100</name>
</gene>
<evidence type="ECO:0000313" key="3">
    <source>
        <dbReference type="Proteomes" id="UP000619536"/>
    </source>
</evidence>
<keyword evidence="3" id="KW-1185">Reference proteome</keyword>
<feature type="transmembrane region" description="Helical" evidence="1">
    <location>
        <begin position="184"/>
        <end position="203"/>
    </location>
</feature>
<keyword evidence="1" id="KW-0472">Membrane</keyword>
<dbReference type="AlphaFoldDB" id="A0A8J3ALD0"/>
<reference evidence="2" key="1">
    <citation type="journal article" date="2014" name="Int. J. Syst. Evol. Microbiol.">
        <title>Complete genome sequence of Corynebacterium casei LMG S-19264T (=DSM 44701T), isolated from a smear-ripened cheese.</title>
        <authorList>
            <consortium name="US DOE Joint Genome Institute (JGI-PGF)"/>
            <person name="Walter F."/>
            <person name="Albersmeier A."/>
            <person name="Kalinowski J."/>
            <person name="Ruckert C."/>
        </authorList>
    </citation>
    <scope>NUCLEOTIDE SEQUENCE</scope>
    <source>
        <strain evidence="2">CCM 8606</strain>
    </source>
</reference>
<dbReference type="Proteomes" id="UP000619536">
    <property type="component" value="Unassembled WGS sequence"/>
</dbReference>
<evidence type="ECO:0008006" key="4">
    <source>
        <dbReference type="Google" id="ProtNLM"/>
    </source>
</evidence>
<proteinExistence type="predicted"/>
<keyword evidence="1" id="KW-1133">Transmembrane helix</keyword>
<evidence type="ECO:0000313" key="2">
    <source>
        <dbReference type="EMBL" id="GGI14874.1"/>
    </source>
</evidence>
<keyword evidence="1" id="KW-0812">Transmembrane</keyword>
<dbReference type="EMBL" id="BMDH01000003">
    <property type="protein sequence ID" value="GGI14874.1"/>
    <property type="molecule type" value="Genomic_DNA"/>
</dbReference>
<protein>
    <recommendedName>
        <fullName evidence="4">Flp pilus assembly protein</fullName>
    </recommendedName>
</protein>
<organism evidence="2 3">
    <name type="scientific">Galliscardovia ingluviei</name>
    <dbReference type="NCBI Taxonomy" id="1769422"/>
    <lineage>
        <taxon>Bacteria</taxon>
        <taxon>Bacillati</taxon>
        <taxon>Actinomycetota</taxon>
        <taxon>Actinomycetes</taxon>
        <taxon>Bifidobacteriales</taxon>
        <taxon>Bifidobacteriaceae</taxon>
        <taxon>Galliscardovia</taxon>
    </lineage>
</organism>
<sequence>MTISILILVSSAVLGFCAVGTTYRTSERMCAITPVRSRAQRRIGIRAILAHIMSTLRNGGTTLQAFQDLAGYTYPTASLSVERVHHVCAARKLSDESPSVTEQVAVEAYMAYALSEQIGCETSRCLQVVVDAYKRAQLLHDLREQALTTPQATARLLAALPLLTLVLGEAMGAHPLHFLCTTTLGRLCLVAALLWYIAGLVWIQRLLAAVQEQDAIEGQVFAHTVQARLQHRRDYRSVYTQKLRFRLGAGSSARNRRALPVRV</sequence>